<gene>
    <name evidence="2" type="ORF">DXM27_19310</name>
</gene>
<dbReference type="AlphaFoldDB" id="A0AA88EWL2"/>
<reference evidence="2 3" key="1">
    <citation type="submission" date="2018-08" db="EMBL/GenBank/DDBJ databases">
        <title>Crown Gall in kiwifruit.</title>
        <authorList>
            <person name="Visnovsky S.B."/>
            <person name="Pitman A.R."/>
        </authorList>
    </citation>
    <scope>NUCLEOTIDE SEQUENCE [LARGE SCALE GENOMIC DNA]</scope>
    <source>
        <strain evidence="2 3">SBV_302_78_2</strain>
    </source>
</reference>
<dbReference type="Proteomes" id="UP000473658">
    <property type="component" value="Unassembled WGS sequence"/>
</dbReference>
<evidence type="ECO:0000313" key="2">
    <source>
        <dbReference type="EMBL" id="KAA3499311.1"/>
    </source>
</evidence>
<comment type="caution">
    <text evidence="2">The sequence shown here is derived from an EMBL/GenBank/DDBJ whole genome shotgun (WGS) entry which is preliminary data.</text>
</comment>
<keyword evidence="1" id="KW-0732">Signal</keyword>
<feature type="signal peptide" evidence="1">
    <location>
        <begin position="1"/>
        <end position="20"/>
    </location>
</feature>
<sequence length="123" mass="13054">MRILCTLALFAIGFAHRVPAIETGVSPAEMSDYILPDGSMPDLCHTVDHEEGESHPDRHALAPVCEVCRIVAGIMLPQPADVVGMPLSIEIDEGFVADTAAFRPPVLLTSAAPRAPPVSRTDA</sequence>
<organism evidence="2 3">
    <name type="scientific">Rhizobium rhizogenes</name>
    <name type="common">Agrobacterium rhizogenes</name>
    <dbReference type="NCBI Taxonomy" id="359"/>
    <lineage>
        <taxon>Bacteria</taxon>
        <taxon>Pseudomonadati</taxon>
        <taxon>Pseudomonadota</taxon>
        <taxon>Alphaproteobacteria</taxon>
        <taxon>Hyphomicrobiales</taxon>
        <taxon>Rhizobiaceae</taxon>
        <taxon>Rhizobium/Agrobacterium group</taxon>
        <taxon>Rhizobium</taxon>
    </lineage>
</organism>
<evidence type="ECO:0000256" key="1">
    <source>
        <dbReference type="SAM" id="SignalP"/>
    </source>
</evidence>
<evidence type="ECO:0000313" key="3">
    <source>
        <dbReference type="Proteomes" id="UP000473658"/>
    </source>
</evidence>
<protein>
    <recommendedName>
        <fullName evidence="4">DUF2946 domain-containing protein</fullName>
    </recommendedName>
</protein>
<dbReference type="EMBL" id="QRFF01000006">
    <property type="protein sequence ID" value="KAA3499311.1"/>
    <property type="molecule type" value="Genomic_DNA"/>
</dbReference>
<dbReference type="InterPro" id="IPR021333">
    <property type="entry name" value="DUF2946"/>
</dbReference>
<name>A0AA88EWL2_RHIRH</name>
<feature type="chain" id="PRO_5041668857" description="DUF2946 domain-containing protein" evidence="1">
    <location>
        <begin position="21"/>
        <end position="123"/>
    </location>
</feature>
<evidence type="ECO:0008006" key="4">
    <source>
        <dbReference type="Google" id="ProtNLM"/>
    </source>
</evidence>
<accession>A0AA88EWL2</accession>
<dbReference type="Pfam" id="PF11162">
    <property type="entry name" value="DUF2946"/>
    <property type="match status" value="1"/>
</dbReference>
<proteinExistence type="predicted"/>